<evidence type="ECO:0008006" key="3">
    <source>
        <dbReference type="Google" id="ProtNLM"/>
    </source>
</evidence>
<dbReference type="Proteomes" id="UP000414233">
    <property type="component" value="Unassembled WGS sequence"/>
</dbReference>
<reference evidence="1 2" key="1">
    <citation type="submission" date="2019-08" db="EMBL/GenBank/DDBJ databases">
        <authorList>
            <person name="Peeters C."/>
        </authorList>
    </citation>
    <scope>NUCLEOTIDE SEQUENCE [LARGE SCALE GENOMIC DNA]</scope>
    <source>
        <strain evidence="1 2">LMG 30175</strain>
    </source>
</reference>
<organism evidence="1 2">
    <name type="scientific">Pandoraea terrae</name>
    <dbReference type="NCBI Taxonomy" id="1537710"/>
    <lineage>
        <taxon>Bacteria</taxon>
        <taxon>Pseudomonadati</taxon>
        <taxon>Pseudomonadota</taxon>
        <taxon>Betaproteobacteria</taxon>
        <taxon>Burkholderiales</taxon>
        <taxon>Burkholderiaceae</taxon>
        <taxon>Pandoraea</taxon>
    </lineage>
</organism>
<proteinExistence type="predicted"/>
<dbReference type="RefSeq" id="WP_150697388.1">
    <property type="nucleotide sequence ID" value="NZ_CABPRZ010000009.1"/>
</dbReference>
<sequence>MIQVDHVGIAARDVKSSAYHLDEILGIGKPIVGGVNGDMYRLNFGHGTFVLFNPAEATSVSYRPLKW</sequence>
<gene>
    <name evidence="1" type="ORF">PTE30175_02526</name>
</gene>
<evidence type="ECO:0000313" key="2">
    <source>
        <dbReference type="Proteomes" id="UP000414233"/>
    </source>
</evidence>
<dbReference type="AlphaFoldDB" id="A0A5E4VDG1"/>
<name>A0A5E4VDG1_9BURK</name>
<accession>A0A5E4VDG1</accession>
<dbReference type="OrthoDB" id="9759295at2"/>
<keyword evidence="2" id="KW-1185">Reference proteome</keyword>
<dbReference type="EMBL" id="CABPRZ010000009">
    <property type="protein sequence ID" value="VVE10328.1"/>
    <property type="molecule type" value="Genomic_DNA"/>
</dbReference>
<protein>
    <recommendedName>
        <fullName evidence="3">Glyoxalase</fullName>
    </recommendedName>
</protein>
<evidence type="ECO:0000313" key="1">
    <source>
        <dbReference type="EMBL" id="VVE10328.1"/>
    </source>
</evidence>